<reference evidence="14 15" key="1">
    <citation type="journal article" date="2011" name="Genome Res.">
        <title>Phylogeny-wide analysis of social amoeba genomes highlights ancient origins for complex intercellular communication.</title>
        <authorList>
            <person name="Heidel A.J."/>
            <person name="Lawal H.M."/>
            <person name="Felder M."/>
            <person name="Schilde C."/>
            <person name="Helps N.R."/>
            <person name="Tunggal B."/>
            <person name="Rivero F."/>
            <person name="John U."/>
            <person name="Schleicher M."/>
            <person name="Eichinger L."/>
            <person name="Platzer M."/>
            <person name="Noegel A.A."/>
            <person name="Schaap P."/>
            <person name="Gloeckner G."/>
        </authorList>
    </citation>
    <scope>NUCLEOTIDE SEQUENCE [LARGE SCALE GENOMIC DNA]</scope>
    <source>
        <strain evidence="15">ATCC 26659 / Pp 5 / PN500</strain>
    </source>
</reference>
<comment type="subunit">
    <text evidence="4">Monomer.</text>
</comment>
<comment type="similarity">
    <text evidence="3 11">Belongs to the ubiquitin-activating E1 family.</text>
</comment>
<dbReference type="PROSITE" id="PS00865">
    <property type="entry name" value="UBIQUITIN_ACTIVAT_2"/>
    <property type="match status" value="1"/>
</dbReference>
<dbReference type="InterPro" id="IPR042302">
    <property type="entry name" value="E1_FCCH_sf"/>
</dbReference>
<evidence type="ECO:0000256" key="9">
    <source>
        <dbReference type="ARBA" id="ARBA00022840"/>
    </source>
</evidence>
<dbReference type="InterPro" id="IPR045886">
    <property type="entry name" value="ThiF/MoeB/HesA"/>
</dbReference>
<dbReference type="InterPro" id="IPR032420">
    <property type="entry name" value="E1_4HB"/>
</dbReference>
<evidence type="ECO:0000256" key="6">
    <source>
        <dbReference type="ARBA" id="ARBA00022598"/>
    </source>
</evidence>
<dbReference type="Gene3D" id="3.50.50.80">
    <property type="entry name" value="Ubiquitin-activating enzyme E1, inactive adenylation domain, subdomain 1"/>
    <property type="match status" value="1"/>
</dbReference>
<keyword evidence="7 11" id="KW-0547">Nucleotide-binding</keyword>
<sequence length="1029" mass="116336">MNYIYSYFFKQQQQQQTNNKTTDKMEVEQKIDDALYSRQLYVLSHEAMQKITSTNVLVVGLTGLGIEIVKDVVLAGVKSVTLYDDEPVRITDLSSQNHKLVKRRSDACIQKVVELNNYVRINSHTGELTEEFLSGFQVVVLANQSLSTQLRINEICHRNKIKFIASETRGVFGSIFNDFGEGFQVVDTNGENPASYMVSAVSQDKTGVVTLVDEQKLQLQDGDFITFKEINGMTQLNDLPPQKIKVISPYTFSIGDTSAFGLYTNGGYVTEVKQPKTVNFQPLKTVLEKAEGLFTSDDFKFDHPYTLLAGFQAIHAFNETHKHFPRPHNKQDAEEVLKTAKEFATKLDIELKEKLIEQLSFVASGDTVGLAAVIGGITGQEVLKAASGKFHPITQLMYFDAIETLPTEELPESEFQPQNSRYDAQIAVYGATLQKRIENLKYFLVGAGAIGCEMLKNFSMMGLGCGENGMIHVTDMDTIEKSNLNRQFLFRSSDINHLKSECAARAVKVMNPSVNIKSYATRVGPETENTYNEDFYNSLDGVCNALDNIDARMYMDSQCVFYGKPLLESGTLGTKANTQVVVPKLTESYSSSRDPPEKSIPMCTLHNFPNAIEHTIQWARDLFEGIYKNSADNVNSYLTNPTFIDGLQKQNSHVRLETLQQIKSSLLGKPLNFEQCVNWARLKFEELYNNNIEQLLYNFPRDMITTTGSPFWSGPKRAPTPLKFDPSNPLHLNFVVAAANLRAYNYGIKGDSNAEQIKKWATDVIVPDFTPKKVKISTNETEQQQQQQQQQQHNDGDDDQTDKVLNEIPHPSELAGYKINPISFEKDDDTNFHIDFITAASNLRATNYNITLADRHKTKGIAGKIIPALVTTTALVSGLVCLELLKVIQNKPIDAYKNAFLNLAIPFFAFIEPVAPAKNKVREGWQFTLWDRFDVEGDITLAEFLDHFQKKYRLDISMISCQVTLMYAMFIDKKTKEDRLKTKMSVLYETLSKKPLPEKKYLVFEICCSDMDNDDEDAEVPYVRYRFRD</sequence>
<dbReference type="InterPro" id="IPR033127">
    <property type="entry name" value="UBQ-activ_enz_E1_Cys_AS"/>
</dbReference>
<dbReference type="Gene3D" id="3.10.290.60">
    <property type="entry name" value="Ubiquitin-activating enzyme E1, UFD domain"/>
    <property type="match status" value="1"/>
</dbReference>
<dbReference type="FunFam" id="3.50.50.80:FF:000001">
    <property type="entry name" value="ubiquitin-like modifier-activating enzyme 1"/>
    <property type="match status" value="1"/>
</dbReference>
<dbReference type="FunCoup" id="D3BPX4">
    <property type="interactions" value="1097"/>
</dbReference>
<keyword evidence="8 11" id="KW-0833">Ubl conjugation pathway</keyword>
<dbReference type="InterPro" id="IPR019572">
    <property type="entry name" value="UBA_E1_SCCH"/>
</dbReference>
<dbReference type="FunFam" id="1.10.10.2660:FF:000001">
    <property type="entry name" value="Ubiquitin-activating enzyme E1 1"/>
    <property type="match status" value="1"/>
</dbReference>
<feature type="domain" description="Ubiquitin-activating enzyme E1 C-terminal" evidence="13">
    <location>
        <begin position="896"/>
        <end position="1023"/>
    </location>
</feature>
<dbReference type="PANTHER" id="PTHR10953:SF4">
    <property type="entry name" value="UBIQUITIN-ACTIVATING ENZYME E1 C-TERMINAL DOMAIN-CONTAINING PROTEIN"/>
    <property type="match status" value="1"/>
</dbReference>
<dbReference type="STRING" id="670386.D3BPX4"/>
<dbReference type="InterPro" id="IPR038252">
    <property type="entry name" value="UBA_E1_C_sf"/>
</dbReference>
<dbReference type="InterPro" id="IPR042063">
    <property type="entry name" value="Ubi_acti_E1_SCCH"/>
</dbReference>
<name>D3BPX4_HETP5</name>
<dbReference type="EC" id="6.2.1.45" evidence="5"/>
<comment type="pathway">
    <text evidence="2">Protein modification; protein ubiquitination.</text>
</comment>
<dbReference type="InterPro" id="IPR042449">
    <property type="entry name" value="Ub-E1_IAD_1"/>
</dbReference>
<dbReference type="GO" id="GO:0016925">
    <property type="term" value="P:protein sumoylation"/>
    <property type="evidence" value="ECO:0007669"/>
    <property type="project" value="TreeGrafter"/>
</dbReference>
<dbReference type="FunFam" id="3.40.50.720:FF:000015">
    <property type="entry name" value="Ubiquitin-activating enzyme E1 1"/>
    <property type="match status" value="1"/>
</dbReference>
<dbReference type="InterPro" id="IPR000594">
    <property type="entry name" value="ThiF_NAD_FAD-bd"/>
</dbReference>
<feature type="region of interest" description="Disordered" evidence="12">
    <location>
        <begin position="776"/>
        <end position="805"/>
    </location>
</feature>
<comment type="catalytic activity">
    <reaction evidence="1">
        <text>ATP + ubiquitin + [E1 ubiquitin-activating enzyme]-L-cysteine = AMP + diphosphate + S-ubiquitinyl-[E1 ubiquitin-activating enzyme]-L-cysteine.</text>
        <dbReference type="EC" id="6.2.1.45"/>
    </reaction>
</comment>
<dbReference type="Gene3D" id="3.40.50.12550">
    <property type="entry name" value="Ubiquitin-activating enzyme E1, inactive adenylation domain, subdomain 2"/>
    <property type="match status" value="1"/>
</dbReference>
<dbReference type="FunFam" id="3.10.290.60:FF:000001">
    <property type="entry name" value="Ubiquitin-activating enzyme E1 2"/>
    <property type="match status" value="1"/>
</dbReference>
<protein>
    <recommendedName>
        <fullName evidence="5">E1 ubiquitin-activating enzyme</fullName>
        <ecNumber evidence="5">6.2.1.45</ecNumber>
    </recommendedName>
</protein>
<dbReference type="AlphaFoldDB" id="D3BPX4"/>
<dbReference type="GO" id="GO:0004839">
    <property type="term" value="F:ubiquitin activating enzyme activity"/>
    <property type="evidence" value="ECO:0007669"/>
    <property type="project" value="UniProtKB-EC"/>
</dbReference>
<dbReference type="Gene3D" id="3.40.50.720">
    <property type="entry name" value="NAD(P)-binding Rossmann-like Domain"/>
    <property type="match status" value="1"/>
</dbReference>
<dbReference type="EMBL" id="ADBJ01000047">
    <property type="protein sequence ID" value="EFA76257.1"/>
    <property type="molecule type" value="Genomic_DNA"/>
</dbReference>
<evidence type="ECO:0000256" key="2">
    <source>
        <dbReference type="ARBA" id="ARBA00004906"/>
    </source>
</evidence>
<evidence type="ECO:0000256" key="8">
    <source>
        <dbReference type="ARBA" id="ARBA00022786"/>
    </source>
</evidence>
<evidence type="ECO:0000256" key="4">
    <source>
        <dbReference type="ARBA" id="ARBA00011245"/>
    </source>
</evidence>
<dbReference type="Proteomes" id="UP000001396">
    <property type="component" value="Unassembled WGS sequence"/>
</dbReference>
<evidence type="ECO:0000256" key="3">
    <source>
        <dbReference type="ARBA" id="ARBA00005673"/>
    </source>
</evidence>
<dbReference type="InParanoid" id="D3BPX4"/>
<proteinExistence type="inferred from homology"/>
<keyword evidence="9 11" id="KW-0067">ATP-binding</keyword>
<evidence type="ECO:0000256" key="1">
    <source>
        <dbReference type="ARBA" id="ARBA00000488"/>
    </source>
</evidence>
<comment type="caution">
    <text evidence="14">The sequence shown here is derived from an EMBL/GenBank/DDBJ whole genome shotgun (WGS) entry which is preliminary data.</text>
</comment>
<dbReference type="Gene3D" id="2.40.30.180">
    <property type="entry name" value="Ubiquitin-activating enzyme E1, FCCH domain"/>
    <property type="match status" value="1"/>
</dbReference>
<dbReference type="SMART" id="SM00985">
    <property type="entry name" value="UBA_e1_C"/>
    <property type="match status" value="1"/>
</dbReference>
<dbReference type="CDD" id="cd01490">
    <property type="entry name" value="Ube1_repeat2"/>
    <property type="match status" value="1"/>
</dbReference>
<dbReference type="InterPro" id="IPR032418">
    <property type="entry name" value="E1_FCCH"/>
</dbReference>
<dbReference type="InterPro" id="IPR018965">
    <property type="entry name" value="Ub-activating_enz_E1_C"/>
</dbReference>
<dbReference type="GO" id="GO:0005524">
    <property type="term" value="F:ATP binding"/>
    <property type="evidence" value="ECO:0007669"/>
    <property type="project" value="UniProtKB-KW"/>
</dbReference>
<accession>D3BPX4</accession>
<evidence type="ECO:0000256" key="12">
    <source>
        <dbReference type="SAM" id="MobiDB-lite"/>
    </source>
</evidence>
<dbReference type="NCBIfam" id="TIGR01408">
    <property type="entry name" value="Ube1"/>
    <property type="match status" value="1"/>
</dbReference>
<dbReference type="GO" id="GO:0019948">
    <property type="term" value="F:SUMO activating enzyme activity"/>
    <property type="evidence" value="ECO:0007669"/>
    <property type="project" value="TreeGrafter"/>
</dbReference>
<dbReference type="InterPro" id="IPR000011">
    <property type="entry name" value="UBQ/SUMO-activ_enz_E1-like"/>
</dbReference>
<dbReference type="OMA" id="CIREKCN"/>
<dbReference type="Gene3D" id="1.10.10.2660">
    <property type="entry name" value="Ubiquitin-activating enzyme E1, SCCH domain"/>
    <property type="match status" value="1"/>
</dbReference>
<dbReference type="Pfam" id="PF09358">
    <property type="entry name" value="E1_UFD"/>
    <property type="match status" value="1"/>
</dbReference>
<feature type="active site" description="Glycyl thioester intermediate" evidence="10">
    <location>
        <position position="603"/>
    </location>
</feature>
<keyword evidence="15" id="KW-1185">Reference proteome</keyword>
<keyword evidence="6 11" id="KW-0436">Ligase</keyword>
<dbReference type="SUPFAM" id="SSF69572">
    <property type="entry name" value="Activating enzymes of the ubiquitin-like proteins"/>
    <property type="match status" value="2"/>
</dbReference>
<gene>
    <name evidence="14" type="primary">uae1</name>
    <name evidence="14" type="ORF">PPL_10018</name>
</gene>
<dbReference type="GeneID" id="31365490"/>
<dbReference type="Pfam" id="PF00899">
    <property type="entry name" value="ThiF"/>
    <property type="match status" value="1"/>
</dbReference>
<evidence type="ECO:0000313" key="14">
    <source>
        <dbReference type="EMBL" id="EFA76257.1"/>
    </source>
</evidence>
<dbReference type="PRINTS" id="PR01849">
    <property type="entry name" value="UBIQUITINACT"/>
</dbReference>
<organism evidence="14 15">
    <name type="scientific">Heterostelium pallidum (strain ATCC 26659 / Pp 5 / PN500)</name>
    <name type="common">Cellular slime mold</name>
    <name type="synonym">Polysphondylium pallidum</name>
    <dbReference type="NCBI Taxonomy" id="670386"/>
    <lineage>
        <taxon>Eukaryota</taxon>
        <taxon>Amoebozoa</taxon>
        <taxon>Evosea</taxon>
        <taxon>Eumycetozoa</taxon>
        <taxon>Dictyostelia</taxon>
        <taxon>Acytosteliales</taxon>
        <taxon>Acytosteliaceae</taxon>
        <taxon>Heterostelium</taxon>
    </lineage>
</organism>
<evidence type="ECO:0000256" key="11">
    <source>
        <dbReference type="RuleBase" id="RU000519"/>
    </source>
</evidence>
<dbReference type="GO" id="GO:0005737">
    <property type="term" value="C:cytoplasm"/>
    <property type="evidence" value="ECO:0007669"/>
    <property type="project" value="TreeGrafter"/>
</dbReference>
<evidence type="ECO:0000256" key="5">
    <source>
        <dbReference type="ARBA" id="ARBA00012990"/>
    </source>
</evidence>
<dbReference type="FunFam" id="2.40.30.180:FF:000001">
    <property type="entry name" value="ubiquitin-like modifier-activating enzyme 1"/>
    <property type="match status" value="1"/>
</dbReference>
<evidence type="ECO:0000313" key="15">
    <source>
        <dbReference type="Proteomes" id="UP000001396"/>
    </source>
</evidence>
<dbReference type="InterPro" id="IPR035985">
    <property type="entry name" value="Ubiquitin-activating_enz"/>
</dbReference>
<dbReference type="PANTHER" id="PTHR10953">
    <property type="entry name" value="UBIQUITIN-ACTIVATING ENZYME E1"/>
    <property type="match status" value="1"/>
</dbReference>
<dbReference type="GO" id="GO:0031510">
    <property type="term" value="C:SUMO activating enzyme complex"/>
    <property type="evidence" value="ECO:0007669"/>
    <property type="project" value="TreeGrafter"/>
</dbReference>
<feature type="compositionally biased region" description="Low complexity" evidence="12">
    <location>
        <begin position="783"/>
        <end position="792"/>
    </location>
</feature>
<dbReference type="Pfam" id="PF10585">
    <property type="entry name" value="UBA_E1_SCCH"/>
    <property type="match status" value="1"/>
</dbReference>
<evidence type="ECO:0000256" key="7">
    <source>
        <dbReference type="ARBA" id="ARBA00022741"/>
    </source>
</evidence>
<evidence type="ECO:0000256" key="10">
    <source>
        <dbReference type="PROSITE-ProRule" id="PRU10132"/>
    </source>
</evidence>
<dbReference type="RefSeq" id="XP_020428390.1">
    <property type="nucleotide sequence ID" value="XM_020580805.1"/>
</dbReference>
<evidence type="ECO:0000259" key="13">
    <source>
        <dbReference type="SMART" id="SM00985"/>
    </source>
</evidence>
<dbReference type="UniPathway" id="UPA00143"/>
<dbReference type="InterPro" id="IPR018075">
    <property type="entry name" value="UBQ-activ_enz_E1"/>
</dbReference>
<dbReference type="Pfam" id="PF16190">
    <property type="entry name" value="E1_FCCH"/>
    <property type="match status" value="1"/>
</dbReference>
<dbReference type="Pfam" id="PF16191">
    <property type="entry name" value="E1_4HB"/>
    <property type="match status" value="1"/>
</dbReference>